<feature type="domain" description="DUF4062" evidence="3">
    <location>
        <begin position="6"/>
        <end position="81"/>
    </location>
</feature>
<gene>
    <name evidence="4" type="ordered locus">FRAAL3249</name>
</gene>
<feature type="compositionally biased region" description="Low complexity" evidence="1">
    <location>
        <begin position="88"/>
        <end position="97"/>
    </location>
</feature>
<evidence type="ECO:0000256" key="2">
    <source>
        <dbReference type="SAM" id="Phobius"/>
    </source>
</evidence>
<dbReference type="Pfam" id="PF13271">
    <property type="entry name" value="DUF4062"/>
    <property type="match status" value="1"/>
</dbReference>
<dbReference type="eggNOG" id="COG5635">
    <property type="taxonomic scope" value="Bacteria"/>
</dbReference>
<name>Q0RKR2_FRAAA</name>
<dbReference type="EMBL" id="CT573213">
    <property type="protein sequence ID" value="CAJ61893.1"/>
    <property type="molecule type" value="Genomic_DNA"/>
</dbReference>
<dbReference type="InterPro" id="IPR028082">
    <property type="entry name" value="Peripla_BP_I"/>
</dbReference>
<keyword evidence="2" id="KW-0472">Membrane</keyword>
<feature type="region of interest" description="Disordered" evidence="1">
    <location>
        <begin position="208"/>
        <end position="256"/>
    </location>
</feature>
<evidence type="ECO:0000259" key="3">
    <source>
        <dbReference type="Pfam" id="PF13271"/>
    </source>
</evidence>
<dbReference type="STRING" id="326424.FRAAL3249"/>
<dbReference type="InterPro" id="IPR025139">
    <property type="entry name" value="DUF4062"/>
</dbReference>
<feature type="transmembrane region" description="Helical" evidence="2">
    <location>
        <begin position="270"/>
        <end position="291"/>
    </location>
</feature>
<dbReference type="AlphaFoldDB" id="Q0RKR2"/>
<dbReference type="eggNOG" id="COG0683">
    <property type="taxonomic scope" value="Bacteria"/>
</dbReference>
<protein>
    <recommendedName>
        <fullName evidence="3">DUF4062 domain-containing protein</fullName>
    </recommendedName>
</protein>
<proteinExistence type="predicted"/>
<dbReference type="Gene3D" id="3.40.50.2300">
    <property type="match status" value="1"/>
</dbReference>
<evidence type="ECO:0000256" key="1">
    <source>
        <dbReference type="SAM" id="MobiDB-lite"/>
    </source>
</evidence>
<sequence>MRARLRVFVSHTSDMNKYPTDRAFVRAALDAVRRSGHTAISMDDFPVVSKVPASFCEEKVRECDVYIGVIGLRYGSLVAGDPRGAAAPANVPGVGQPKPDSTDSTDAVVPPGQTAVSYTELEFRTAVEKKIPRLLFLLDEDTPIPRKFTDRDLGPVDAFRERLRNADVIVGFFRTADHLEAQVTLALSQLVDNGAVDAALVAKRIADRSPVTSGTAPQPPDLTGLTAATDQAGTGAADTDAAGRDTAGAAGAAGADDAGRRFRRRGTLPYVLGAAVLAGAVAAGAVLGAGLGRPRSSHACQAPDPLTALPAAATWVGSFDEQCIGFSDGAYTFDSTSPDLAALLTTIGRQNAALAGKGGVYTVVVAAPLTGRHPPPGGGQADSPTTVGQGGLNELLGAQLAQAATNAAADAPGARSRSRIRLLVANVGWHSDGALTVARHIDEVARADPGLAGLLGLFQSTSAARQAVALLSGTTGIPIVSSTASDDGFTRPVGPPGQTRRAFDWYFRVGPTNHREAEVIARAIPEIMKREERGDQPIRPLIVSAGAGNGPKDANPDHYSDNLAEDIRTELGRVPRAAPAVRVSFPETARAEAASAADGGPTVVGVLGHDLSERCTGPQPPNLIIYTGRTTSVNTLLGALTGSACGRADPRLPIISGDDAMELETDPGEIAAGALGRHTFYFADFGLAQPGDIPPSYSEQTGADGTVPRQWATQVRDTPQRLISGHTIVAFDALSVLAWAIGAAELNTPPPGQLRANIKAVLNLTCGDLARAGANGYISFDRYGDSTSAPVLIRRFDPTDATVTTIAPGTIAQSPRRPAAAVANCTVL</sequence>
<evidence type="ECO:0000313" key="4">
    <source>
        <dbReference type="EMBL" id="CAJ61893.1"/>
    </source>
</evidence>
<organism evidence="4 5">
    <name type="scientific">Frankia alni (strain DSM 45986 / CECT 9034 / ACN14a)</name>
    <dbReference type="NCBI Taxonomy" id="326424"/>
    <lineage>
        <taxon>Bacteria</taxon>
        <taxon>Bacillati</taxon>
        <taxon>Actinomycetota</taxon>
        <taxon>Actinomycetes</taxon>
        <taxon>Frankiales</taxon>
        <taxon>Frankiaceae</taxon>
        <taxon>Frankia</taxon>
    </lineage>
</organism>
<keyword evidence="5" id="KW-1185">Reference proteome</keyword>
<feature type="region of interest" description="Disordered" evidence="1">
    <location>
        <begin position="88"/>
        <end position="108"/>
    </location>
</feature>
<evidence type="ECO:0000313" key="5">
    <source>
        <dbReference type="Proteomes" id="UP000000657"/>
    </source>
</evidence>
<dbReference type="HOGENOM" id="CLU_342190_0_0_11"/>
<reference evidence="4 5" key="1">
    <citation type="journal article" date="2007" name="Genome Res.">
        <title>Genome characteristics of facultatively symbiotic Frankia sp. strains reflect host range and host plant biogeography.</title>
        <authorList>
            <person name="Normand P."/>
            <person name="Lapierre P."/>
            <person name="Tisa L.S."/>
            <person name="Gogarten J.P."/>
            <person name="Alloisio N."/>
            <person name="Bagnarol E."/>
            <person name="Bassi C.A."/>
            <person name="Berry A.M."/>
            <person name="Bickhart D.M."/>
            <person name="Choisne N."/>
            <person name="Couloux A."/>
            <person name="Cournoyer B."/>
            <person name="Cruveiller S."/>
            <person name="Daubin V."/>
            <person name="Demange N."/>
            <person name="Francino M.P."/>
            <person name="Goltsman E."/>
            <person name="Huang Y."/>
            <person name="Kopp O.R."/>
            <person name="Labarre L."/>
            <person name="Lapidus A."/>
            <person name="Lavire C."/>
            <person name="Marechal J."/>
            <person name="Martinez M."/>
            <person name="Mastronunzio J.E."/>
            <person name="Mullin B.C."/>
            <person name="Niemann J."/>
            <person name="Pujic P."/>
            <person name="Rawnsley T."/>
            <person name="Rouy Z."/>
            <person name="Schenowitz C."/>
            <person name="Sellstedt A."/>
            <person name="Tavares F."/>
            <person name="Tomkins J.P."/>
            <person name="Vallenet D."/>
            <person name="Valverde C."/>
            <person name="Wall L.G."/>
            <person name="Wang Y."/>
            <person name="Medigue C."/>
            <person name="Benson D.R."/>
        </authorList>
    </citation>
    <scope>NUCLEOTIDE SEQUENCE [LARGE SCALE GENOMIC DNA]</scope>
    <source>
        <strain evidence="5">DSM 45986 / CECT 9034 / ACN14a</strain>
    </source>
</reference>
<dbReference type="Proteomes" id="UP000000657">
    <property type="component" value="Chromosome"/>
</dbReference>
<keyword evidence="2" id="KW-1133">Transmembrane helix</keyword>
<feature type="compositionally biased region" description="Low complexity" evidence="1">
    <location>
        <begin position="226"/>
        <end position="256"/>
    </location>
</feature>
<dbReference type="RefSeq" id="WP_011604398.1">
    <property type="nucleotide sequence ID" value="NC_008278.1"/>
</dbReference>
<dbReference type="KEGG" id="fal:FRAAL3249"/>
<accession>Q0RKR2</accession>
<dbReference type="OrthoDB" id="3217683at2"/>
<keyword evidence="2" id="KW-0812">Transmembrane</keyword>
<dbReference type="SUPFAM" id="SSF53822">
    <property type="entry name" value="Periplasmic binding protein-like I"/>
    <property type="match status" value="1"/>
</dbReference>